<dbReference type="AlphaFoldDB" id="A0A5B7FGT7"/>
<evidence type="ECO:0000313" key="1">
    <source>
        <dbReference type="EMBL" id="MPC44757.1"/>
    </source>
</evidence>
<reference evidence="1 2" key="1">
    <citation type="submission" date="2019-05" db="EMBL/GenBank/DDBJ databases">
        <title>Another draft genome of Portunus trituberculatus and its Hox gene families provides insights of decapod evolution.</title>
        <authorList>
            <person name="Jeong J.-H."/>
            <person name="Song I."/>
            <person name="Kim S."/>
            <person name="Choi T."/>
            <person name="Kim D."/>
            <person name="Ryu S."/>
            <person name="Kim W."/>
        </authorList>
    </citation>
    <scope>NUCLEOTIDE SEQUENCE [LARGE SCALE GENOMIC DNA]</scope>
    <source>
        <tissue evidence="1">Muscle</tissue>
    </source>
</reference>
<sequence>MCWSVAQLELRVQPSLLWLTAQGACIAVKVAREHCEACHVTLVLKRVQAGHLLLLTVPDYSLSALRCILSRSPRCEEAASSQAK</sequence>
<gene>
    <name evidence="1" type="ORF">E2C01_038437</name>
</gene>
<comment type="caution">
    <text evidence="1">The sequence shown here is derived from an EMBL/GenBank/DDBJ whole genome shotgun (WGS) entry which is preliminary data.</text>
</comment>
<name>A0A5B7FGT7_PORTR</name>
<accession>A0A5B7FGT7</accession>
<organism evidence="1 2">
    <name type="scientific">Portunus trituberculatus</name>
    <name type="common">Swimming crab</name>
    <name type="synonym">Neptunus trituberculatus</name>
    <dbReference type="NCBI Taxonomy" id="210409"/>
    <lineage>
        <taxon>Eukaryota</taxon>
        <taxon>Metazoa</taxon>
        <taxon>Ecdysozoa</taxon>
        <taxon>Arthropoda</taxon>
        <taxon>Crustacea</taxon>
        <taxon>Multicrustacea</taxon>
        <taxon>Malacostraca</taxon>
        <taxon>Eumalacostraca</taxon>
        <taxon>Eucarida</taxon>
        <taxon>Decapoda</taxon>
        <taxon>Pleocyemata</taxon>
        <taxon>Brachyura</taxon>
        <taxon>Eubrachyura</taxon>
        <taxon>Portunoidea</taxon>
        <taxon>Portunidae</taxon>
        <taxon>Portuninae</taxon>
        <taxon>Portunus</taxon>
    </lineage>
</organism>
<protein>
    <submittedName>
        <fullName evidence="1">Uncharacterized protein</fullName>
    </submittedName>
</protein>
<evidence type="ECO:0000313" key="2">
    <source>
        <dbReference type="Proteomes" id="UP000324222"/>
    </source>
</evidence>
<keyword evidence="2" id="KW-1185">Reference proteome</keyword>
<dbReference type="Proteomes" id="UP000324222">
    <property type="component" value="Unassembled WGS sequence"/>
</dbReference>
<dbReference type="EMBL" id="VSRR010006422">
    <property type="protein sequence ID" value="MPC44757.1"/>
    <property type="molecule type" value="Genomic_DNA"/>
</dbReference>
<proteinExistence type="predicted"/>